<feature type="binding site" evidence="5">
    <location>
        <position position="83"/>
    </location>
    <ligand>
        <name>3-dehydroquinate</name>
        <dbReference type="ChEBI" id="CHEBI:32364"/>
    </ligand>
</feature>
<dbReference type="Proteomes" id="UP000537131">
    <property type="component" value="Unassembled WGS sequence"/>
</dbReference>
<dbReference type="Gene3D" id="3.20.20.70">
    <property type="entry name" value="Aldolase class I"/>
    <property type="match status" value="1"/>
</dbReference>
<dbReference type="InterPro" id="IPR001381">
    <property type="entry name" value="DHquinase_I"/>
</dbReference>
<dbReference type="FunFam" id="3.20.20.70:FF:000047">
    <property type="entry name" value="3-dehydroquinate dehydratase"/>
    <property type="match status" value="1"/>
</dbReference>
<name>A0A7Y0EHZ3_9CLOT</name>
<feature type="binding site" evidence="5">
    <location>
        <begin position="47"/>
        <end position="49"/>
    </location>
    <ligand>
        <name>3-dehydroquinate</name>
        <dbReference type="ChEBI" id="CHEBI:32364"/>
    </ligand>
</feature>
<dbReference type="PANTHER" id="PTHR43699">
    <property type="entry name" value="3-DEHYDROQUINATE DEHYDRATASE"/>
    <property type="match status" value="1"/>
</dbReference>
<comment type="caution">
    <text evidence="6">The sequence shown here is derived from an EMBL/GenBank/DDBJ whole genome shotgun (WGS) entry which is preliminary data.</text>
</comment>
<dbReference type="GO" id="GO:0009073">
    <property type="term" value="P:aromatic amino acid family biosynthetic process"/>
    <property type="evidence" value="ECO:0007669"/>
    <property type="project" value="UniProtKB-KW"/>
</dbReference>
<keyword evidence="5" id="KW-0028">Amino-acid biosynthesis</keyword>
<dbReference type="Pfam" id="PF01487">
    <property type="entry name" value="DHquinase_I"/>
    <property type="match status" value="1"/>
</dbReference>
<dbReference type="UniPathway" id="UPA00053">
    <property type="reaction ID" value="UER00086"/>
</dbReference>
<accession>A0A7Y0EHZ3</accession>
<keyword evidence="4 5" id="KW-0704">Schiff base</keyword>
<feature type="binding site" evidence="5">
    <location>
        <position position="237"/>
    </location>
    <ligand>
        <name>3-dehydroquinate</name>
        <dbReference type="ChEBI" id="CHEBI:32364"/>
    </ligand>
</feature>
<dbReference type="EMBL" id="JABBNI010000025">
    <property type="protein sequence ID" value="NMM63823.1"/>
    <property type="molecule type" value="Genomic_DNA"/>
</dbReference>
<evidence type="ECO:0000256" key="2">
    <source>
        <dbReference type="ARBA" id="ARBA00023141"/>
    </source>
</evidence>
<dbReference type="RefSeq" id="WP_169298404.1">
    <property type="nucleotide sequence ID" value="NZ_JABBNI010000025.1"/>
</dbReference>
<dbReference type="SUPFAM" id="SSF51569">
    <property type="entry name" value="Aldolase"/>
    <property type="match status" value="1"/>
</dbReference>
<reference evidence="6 7" key="1">
    <citation type="submission" date="2020-06" db="EMBL/GenBank/DDBJ databases">
        <title>Complete Genome Sequence of Clostridium muelleri sp. nov. P21T, an Acid-Alcohol Producing Acetogen Isolated from Old Hay.</title>
        <authorList>
            <person name="Duncan K.E."/>
            <person name="Tanner R.S."/>
        </authorList>
    </citation>
    <scope>NUCLEOTIDE SEQUENCE [LARGE SCALE GENOMIC DNA]</scope>
    <source>
        <strain evidence="6 7">P21</strain>
    </source>
</reference>
<comment type="caution">
    <text evidence="5">Lacks conserved residue(s) required for the propagation of feature annotation.</text>
</comment>
<evidence type="ECO:0000256" key="5">
    <source>
        <dbReference type="HAMAP-Rule" id="MF_00214"/>
    </source>
</evidence>
<feature type="binding site" evidence="5">
    <location>
        <position position="214"/>
    </location>
    <ligand>
        <name>3-dehydroquinate</name>
        <dbReference type="ChEBI" id="CHEBI:32364"/>
    </ligand>
</feature>
<evidence type="ECO:0000256" key="1">
    <source>
        <dbReference type="ARBA" id="ARBA00001864"/>
    </source>
</evidence>
<organism evidence="6 7">
    <name type="scientific">Clostridium muellerianum</name>
    <dbReference type="NCBI Taxonomy" id="2716538"/>
    <lineage>
        <taxon>Bacteria</taxon>
        <taxon>Bacillati</taxon>
        <taxon>Bacillota</taxon>
        <taxon>Clostridia</taxon>
        <taxon>Eubacteriales</taxon>
        <taxon>Clostridiaceae</taxon>
        <taxon>Clostridium</taxon>
    </lineage>
</organism>
<dbReference type="GO" id="GO:0003855">
    <property type="term" value="F:3-dehydroquinate dehydratase activity"/>
    <property type="evidence" value="ECO:0007669"/>
    <property type="project" value="UniProtKB-UniRule"/>
</dbReference>
<comment type="catalytic activity">
    <reaction evidence="1 5">
        <text>3-dehydroquinate = 3-dehydroshikimate + H2O</text>
        <dbReference type="Rhea" id="RHEA:21096"/>
        <dbReference type="ChEBI" id="CHEBI:15377"/>
        <dbReference type="ChEBI" id="CHEBI:16630"/>
        <dbReference type="ChEBI" id="CHEBI:32364"/>
        <dbReference type="EC" id="4.2.1.10"/>
    </reaction>
</comment>
<dbReference type="InterPro" id="IPR018508">
    <property type="entry name" value="3-dehydroquinate_DH_AS"/>
</dbReference>
<evidence type="ECO:0000256" key="4">
    <source>
        <dbReference type="ARBA" id="ARBA00023270"/>
    </source>
</evidence>
<dbReference type="GO" id="GO:0009423">
    <property type="term" value="P:chorismate biosynthetic process"/>
    <property type="evidence" value="ECO:0007669"/>
    <property type="project" value="UniProtKB-UniRule"/>
</dbReference>
<feature type="binding site" evidence="5">
    <location>
        <position position="233"/>
    </location>
    <ligand>
        <name>3-dehydroquinate</name>
        <dbReference type="ChEBI" id="CHEBI:32364"/>
    </ligand>
</feature>
<proteinExistence type="inferred from homology"/>
<dbReference type="EC" id="4.2.1.10" evidence="5"/>
<evidence type="ECO:0000313" key="6">
    <source>
        <dbReference type="EMBL" id="NMM63823.1"/>
    </source>
</evidence>
<keyword evidence="7" id="KW-1185">Reference proteome</keyword>
<dbReference type="NCBIfam" id="TIGR01093">
    <property type="entry name" value="aroD"/>
    <property type="match status" value="1"/>
</dbReference>
<feature type="active site" description="Proton donor/acceptor" evidence="5">
    <location>
        <position position="144"/>
    </location>
</feature>
<comment type="similarity">
    <text evidence="5">Belongs to the type-I 3-dehydroquinase family.</text>
</comment>
<dbReference type="InterPro" id="IPR013785">
    <property type="entry name" value="Aldolase_TIM"/>
</dbReference>
<evidence type="ECO:0000256" key="3">
    <source>
        <dbReference type="ARBA" id="ARBA00023239"/>
    </source>
</evidence>
<sequence>MKEIVAVKNVVIGEGKPKICVPIVGKDISQIIEETNFLKNLDFDIVEWRADFFDNVTNIDKVKEILNNIKIILPCKPIIFTFRSVKEGGEKEVSTEFYIKLNKSIARAKLVDIIDIELFNTEKDIKELIKLAHENNAAVIISNHDFNKTPEKEEIISRLRKAQELGGDIAKIAVMPNCSEDVIILLDATRIMREKYANVPIITMSMAGKGIVSRISGEIFGSDITFGAAKKVSAPGQIAISDLRKIIELLHNNL</sequence>
<keyword evidence="2 5" id="KW-0057">Aromatic amino acid biosynthesis</keyword>
<dbReference type="CDD" id="cd00502">
    <property type="entry name" value="DHQase_I"/>
    <property type="match status" value="1"/>
</dbReference>
<protein>
    <recommendedName>
        <fullName evidence="5">3-dehydroquinate dehydratase</fullName>
        <shortName evidence="5">3-dehydroquinase</shortName>
        <ecNumber evidence="5">4.2.1.10</ecNumber>
    </recommendedName>
    <alternativeName>
        <fullName evidence="5">Type I DHQase</fullName>
    </alternativeName>
    <alternativeName>
        <fullName evidence="5">Type I dehydroquinase</fullName>
        <shortName evidence="5">DHQ1</shortName>
    </alternativeName>
</protein>
<keyword evidence="3 5" id="KW-0456">Lyase</keyword>
<evidence type="ECO:0000313" key="7">
    <source>
        <dbReference type="Proteomes" id="UP000537131"/>
    </source>
</evidence>
<comment type="function">
    <text evidence="5">Involved in the third step of the chorismate pathway, which leads to the biosynthesis of aromatic amino acids. Catalyzes the cis-dehydration of 3-dehydroquinate (DHQ) and introduces the first double bond of the aromatic ring to yield 3-dehydroshikimate.</text>
</comment>
<dbReference type="AlphaFoldDB" id="A0A7Y0EHZ3"/>
<gene>
    <name evidence="5" type="primary">aroD</name>
    <name evidence="6" type="ORF">HBE96_14290</name>
</gene>
<dbReference type="PROSITE" id="PS01028">
    <property type="entry name" value="DEHYDROQUINASE_I"/>
    <property type="match status" value="1"/>
</dbReference>
<dbReference type="HAMAP" id="MF_00214">
    <property type="entry name" value="AroD"/>
    <property type="match status" value="1"/>
</dbReference>
<comment type="pathway">
    <text evidence="5">Metabolic intermediate biosynthesis; chorismate biosynthesis; chorismate from D-erythrose 4-phosphate and phosphoenolpyruvate: step 3/7.</text>
</comment>
<dbReference type="PANTHER" id="PTHR43699:SF1">
    <property type="entry name" value="3-DEHYDROQUINATE DEHYDRATASE"/>
    <property type="match status" value="1"/>
</dbReference>
<dbReference type="InterPro" id="IPR050146">
    <property type="entry name" value="Type-I_3-dehydroquinase"/>
</dbReference>
<dbReference type="GO" id="GO:0046279">
    <property type="term" value="P:3,4-dihydroxybenzoate biosynthetic process"/>
    <property type="evidence" value="ECO:0007669"/>
    <property type="project" value="TreeGrafter"/>
</dbReference>
<comment type="subunit">
    <text evidence="5">Homodimer.</text>
</comment>
<feature type="active site" description="Schiff-base intermediate with substrate" evidence="5">
    <location>
        <position position="171"/>
    </location>
</feature>
<dbReference type="GO" id="GO:0008652">
    <property type="term" value="P:amino acid biosynthetic process"/>
    <property type="evidence" value="ECO:0007669"/>
    <property type="project" value="UniProtKB-KW"/>
</dbReference>